<organism evidence="12 13">
    <name type="scientific">Dermatophilus congolensis</name>
    <dbReference type="NCBI Taxonomy" id="1863"/>
    <lineage>
        <taxon>Bacteria</taxon>
        <taxon>Bacillati</taxon>
        <taxon>Actinomycetota</taxon>
        <taxon>Actinomycetes</taxon>
        <taxon>Micrococcales</taxon>
        <taxon>Dermatophilaceae</taxon>
        <taxon>Dermatophilus</taxon>
    </lineage>
</organism>
<keyword evidence="4" id="KW-0547">Nucleotide-binding</keyword>
<comment type="caution">
    <text evidence="12">The sequence shown here is derived from an EMBL/GenBank/DDBJ whole genome shotgun (WGS) entry which is preliminary data.</text>
</comment>
<dbReference type="InterPro" id="IPR003439">
    <property type="entry name" value="ABC_transporter-like_ATP-bd"/>
</dbReference>
<keyword evidence="5" id="KW-0067">ATP-binding</keyword>
<feature type="transmembrane region" description="Helical" evidence="9">
    <location>
        <begin position="274"/>
        <end position="301"/>
    </location>
</feature>
<dbReference type="SUPFAM" id="SSF52540">
    <property type="entry name" value="P-loop containing nucleoside triphosphate hydrolases"/>
    <property type="match status" value="1"/>
</dbReference>
<keyword evidence="6 9" id="KW-1133">Transmembrane helix</keyword>
<dbReference type="InterPro" id="IPR004869">
    <property type="entry name" value="MMPL_dom"/>
</dbReference>
<dbReference type="Gene3D" id="3.40.50.300">
    <property type="entry name" value="P-loop containing nucleotide triphosphate hydrolases"/>
    <property type="match status" value="1"/>
</dbReference>
<evidence type="ECO:0000259" key="10">
    <source>
        <dbReference type="PROSITE" id="PS50156"/>
    </source>
</evidence>
<feature type="transmembrane region" description="Helical" evidence="9">
    <location>
        <begin position="660"/>
        <end position="679"/>
    </location>
</feature>
<keyword evidence="3 9" id="KW-0812">Transmembrane</keyword>
<evidence type="ECO:0000256" key="9">
    <source>
        <dbReference type="SAM" id="Phobius"/>
    </source>
</evidence>
<sequence length="1001" mass="106725">MSSALYTLGRWCHQHRRHVLATWLLALTLIASLAVAIGTGTKEEYRVPNSESQEALDYIKGTFPEISGTSAQIIVIAPNGRTITDRAIRTDIENSIKRIENIDSVKAVTNPYDKNVSGSLSADNRAALINIQFTGDFFSITDTTRDTLTNEANTLTHNGTRAVAGGAIYNNAVPTMSWTEGIGLILSSLVLLIFFRAIRATAAPIVSALLGAGVSLALLFLATSITVLTGTTPMLALMIGMAVGIDYSLFLLARHRENLLEGIDPAESAARATATAGSAVLFAGFTVITALAGLSVVGLPFLTTMGIGSAIAVAIAVAAALTISPALMSLLGRNILAHRQRTNPPRHATTGPRWAHIWIRTVTRFPLLTIIVLTSSLIFASIPARHLELALPDAGTTNPGTNARLAYDLTAEHFGPGANGPLLVVADIVKSERPRELMDDLKKEVASIPGIHHVSLATPNRNADTGVVIAIPTTAPSDPATTQLVHEIRNRATTWEKRYDTTLSVTGATAAQIDISEMLGKALIPFALVVMGLCLLLLLIVFRSVLVPLTATLGFLLSVLTAFGAVAAVYSWGWLAEPLSVSRLGPVISFMPIILMGVLFGLAMDYQMFIVSRMHEHYSHNGDPDSAVENGFAAAAPVVTAAAVIMVGIFAAFVPHGSATIKPIALGLAVGVFVDAFIVRMAIVPAALKLFGHGAWWLPTKLATHLPAIDVEGTGVMRQISAQKTANRHPQRIVHATELAVTGARGTVFSHLDLTLNDGQLAILAGPEGSGKTTALLTLAGRIYPSYGDLTVGGHVMPEHSGTIQHLASLAEISGVNPLENDLSVKQNIAETLSTRTLMPWARRRDIDIVIDSLNHLITYALDTADLPLEPRAGSSYLVHRDTLVRDLPRLSRMLLGIVLATIGRPPFILIDDIDTLRTIAERRGAWAAIGLLLRERDTPLAILTACQDPFPTNELTTLTGLSETDITHIDIAHPIHQTDTPTTSEETVTQQPATASKAHN</sequence>
<dbReference type="GO" id="GO:0016887">
    <property type="term" value="F:ATP hydrolysis activity"/>
    <property type="evidence" value="ECO:0007669"/>
    <property type="project" value="InterPro"/>
</dbReference>
<keyword evidence="7 9" id="KW-0472">Membrane</keyword>
<dbReference type="AlphaFoldDB" id="A0AA46BMT4"/>
<evidence type="ECO:0000256" key="3">
    <source>
        <dbReference type="ARBA" id="ARBA00022692"/>
    </source>
</evidence>
<dbReference type="GO" id="GO:0005886">
    <property type="term" value="C:plasma membrane"/>
    <property type="evidence" value="ECO:0007669"/>
    <property type="project" value="UniProtKB-SubCell"/>
</dbReference>
<dbReference type="PANTHER" id="PTHR33406:SF13">
    <property type="entry name" value="MEMBRANE PROTEIN YDFJ"/>
    <property type="match status" value="1"/>
</dbReference>
<evidence type="ECO:0000256" key="4">
    <source>
        <dbReference type="ARBA" id="ARBA00022741"/>
    </source>
</evidence>
<feature type="transmembrane region" description="Helical" evidence="9">
    <location>
        <begin position="522"/>
        <end position="542"/>
    </location>
</feature>
<dbReference type="SUPFAM" id="SSF82866">
    <property type="entry name" value="Multidrug efflux transporter AcrB transmembrane domain"/>
    <property type="match status" value="2"/>
</dbReference>
<dbReference type="Proteomes" id="UP000254118">
    <property type="component" value="Unassembled WGS sequence"/>
</dbReference>
<feature type="transmembrane region" description="Helical" evidence="9">
    <location>
        <begin position="554"/>
        <end position="575"/>
    </location>
</feature>
<feature type="region of interest" description="Disordered" evidence="8">
    <location>
        <begin position="977"/>
        <end position="1001"/>
    </location>
</feature>
<dbReference type="Gene3D" id="1.20.1640.10">
    <property type="entry name" value="Multidrug efflux transporter AcrB transmembrane domain"/>
    <property type="match status" value="2"/>
</dbReference>
<evidence type="ECO:0000256" key="6">
    <source>
        <dbReference type="ARBA" id="ARBA00022989"/>
    </source>
</evidence>
<feature type="domain" description="SSD" evidence="10">
    <location>
        <begin position="197"/>
        <end position="330"/>
    </location>
</feature>
<dbReference type="Pfam" id="PF00005">
    <property type="entry name" value="ABC_tran"/>
    <property type="match status" value="1"/>
</dbReference>
<dbReference type="SMART" id="SM00382">
    <property type="entry name" value="AAA"/>
    <property type="match status" value="1"/>
</dbReference>
<comment type="subcellular location">
    <subcellularLocation>
        <location evidence="1">Cell membrane</location>
        <topology evidence="1">Multi-pass membrane protein</topology>
    </subcellularLocation>
</comment>
<feature type="transmembrane region" description="Helical" evidence="9">
    <location>
        <begin position="178"/>
        <end position="198"/>
    </location>
</feature>
<evidence type="ECO:0000256" key="2">
    <source>
        <dbReference type="ARBA" id="ARBA00022475"/>
    </source>
</evidence>
<evidence type="ECO:0000259" key="11">
    <source>
        <dbReference type="PROSITE" id="PS50893"/>
    </source>
</evidence>
<protein>
    <submittedName>
        <fullName evidence="12">Membrane protein ydgH</fullName>
    </submittedName>
</protein>
<feature type="compositionally biased region" description="Low complexity" evidence="8">
    <location>
        <begin position="978"/>
        <end position="993"/>
    </location>
</feature>
<feature type="transmembrane region" description="Helical" evidence="9">
    <location>
        <begin position="587"/>
        <end position="611"/>
    </location>
</feature>
<evidence type="ECO:0000313" key="12">
    <source>
        <dbReference type="EMBL" id="STD08170.1"/>
    </source>
</evidence>
<evidence type="ECO:0000313" key="13">
    <source>
        <dbReference type="Proteomes" id="UP000254118"/>
    </source>
</evidence>
<dbReference type="InterPro" id="IPR003593">
    <property type="entry name" value="AAA+_ATPase"/>
</dbReference>
<feature type="transmembrane region" description="Helical" evidence="9">
    <location>
        <begin position="205"/>
        <end position="228"/>
    </location>
</feature>
<evidence type="ECO:0000256" key="5">
    <source>
        <dbReference type="ARBA" id="ARBA00022840"/>
    </source>
</evidence>
<feature type="transmembrane region" description="Helical" evidence="9">
    <location>
        <begin position="234"/>
        <end position="253"/>
    </location>
</feature>
<feature type="transmembrane region" description="Helical" evidence="9">
    <location>
        <begin position="307"/>
        <end position="331"/>
    </location>
</feature>
<dbReference type="PROSITE" id="PS50156">
    <property type="entry name" value="SSD"/>
    <property type="match status" value="1"/>
</dbReference>
<name>A0AA46BMT4_9MICO</name>
<gene>
    <name evidence="12" type="primary">ydgH</name>
    <name evidence="12" type="ORF">NCTC7915_00949</name>
</gene>
<dbReference type="InterPro" id="IPR000731">
    <property type="entry name" value="SSD"/>
</dbReference>
<evidence type="ECO:0000256" key="8">
    <source>
        <dbReference type="SAM" id="MobiDB-lite"/>
    </source>
</evidence>
<dbReference type="RefSeq" id="WP_115030265.1">
    <property type="nucleotide sequence ID" value="NZ_UFYA01000001.1"/>
</dbReference>
<dbReference type="PANTHER" id="PTHR33406">
    <property type="entry name" value="MEMBRANE PROTEIN MJ1562-RELATED"/>
    <property type="match status" value="1"/>
</dbReference>
<evidence type="ECO:0000256" key="7">
    <source>
        <dbReference type="ARBA" id="ARBA00023136"/>
    </source>
</evidence>
<feature type="domain" description="ABC transporter" evidence="11">
    <location>
        <begin position="734"/>
        <end position="998"/>
    </location>
</feature>
<dbReference type="InterPro" id="IPR050545">
    <property type="entry name" value="Mycobact_MmpL"/>
</dbReference>
<dbReference type="PROSITE" id="PS50893">
    <property type="entry name" value="ABC_TRANSPORTER_2"/>
    <property type="match status" value="1"/>
</dbReference>
<evidence type="ECO:0000256" key="1">
    <source>
        <dbReference type="ARBA" id="ARBA00004651"/>
    </source>
</evidence>
<reference evidence="12 13" key="1">
    <citation type="submission" date="2018-06" db="EMBL/GenBank/DDBJ databases">
        <authorList>
            <consortium name="Pathogen Informatics"/>
            <person name="Doyle S."/>
        </authorList>
    </citation>
    <scope>NUCLEOTIDE SEQUENCE [LARGE SCALE GENOMIC DNA]</scope>
    <source>
        <strain evidence="12 13">NCTC7915</strain>
    </source>
</reference>
<dbReference type="Pfam" id="PF03176">
    <property type="entry name" value="MMPL"/>
    <property type="match status" value="2"/>
</dbReference>
<dbReference type="InterPro" id="IPR027417">
    <property type="entry name" value="P-loop_NTPase"/>
</dbReference>
<dbReference type="GO" id="GO:0005524">
    <property type="term" value="F:ATP binding"/>
    <property type="evidence" value="ECO:0007669"/>
    <property type="project" value="UniProtKB-KW"/>
</dbReference>
<accession>A0AA46BMT4</accession>
<keyword evidence="2" id="KW-1003">Cell membrane</keyword>
<dbReference type="EMBL" id="UFYA01000001">
    <property type="protein sequence ID" value="STD08170.1"/>
    <property type="molecule type" value="Genomic_DNA"/>
</dbReference>
<feature type="transmembrane region" description="Helical" evidence="9">
    <location>
        <begin position="632"/>
        <end position="654"/>
    </location>
</feature>
<proteinExistence type="predicted"/>